<evidence type="ECO:0000256" key="1">
    <source>
        <dbReference type="ARBA" id="ARBA00023125"/>
    </source>
</evidence>
<gene>
    <name evidence="3" type="ORF">FNH09_34840</name>
</gene>
<dbReference type="InterPro" id="IPR010982">
    <property type="entry name" value="Lambda_DNA-bd_dom_sf"/>
</dbReference>
<protein>
    <submittedName>
        <fullName evidence="3">Helix-turn-helix transcriptional regulator</fullName>
    </submittedName>
</protein>
<evidence type="ECO:0000313" key="3">
    <source>
        <dbReference type="EMBL" id="MPY36216.1"/>
    </source>
</evidence>
<dbReference type="SMART" id="SM00530">
    <property type="entry name" value="HTH_XRE"/>
    <property type="match status" value="1"/>
</dbReference>
<evidence type="ECO:0000313" key="4">
    <source>
        <dbReference type="Proteomes" id="UP000325849"/>
    </source>
</evidence>
<dbReference type="CDD" id="cd00093">
    <property type="entry name" value="HTH_XRE"/>
    <property type="match status" value="1"/>
</dbReference>
<sequence length="400" mass="43621">MLDQPVFGRRLRQLRTERGLTLAALAGEGMSAGYLSRLESGARQPTERAVAHLAAQLGISPAELTESTATSLAQSLTLVTGLGQDETGETLSEALKASGGEDPLLRWQALWQVADWRRRRQEYAEQRACLDELVALSTEIGLPELRARALADLARCMRETGEIADAVDTATRAHELAKSEQLPARVQISTLLALVSALSEAGRHPDAAGHADELLTLTKGGSGPRWAEALWTAANIRTRQGDLGAATELMEEAARGFDGRDDLTVWMRLRLNLARLDLMVDPPRTEAARRRVEEVQGALPFAGTPTVEQQLLAVRARVAVVTGRLDEARSLLDQLVGFDDLLSYQDRIRLDVLRNRVLLLEGEQAPALAGLRELAEQAQRSGNMDLAAEIWRLVAESLAK</sequence>
<dbReference type="EMBL" id="VJZD01000205">
    <property type="protein sequence ID" value="MPY36216.1"/>
    <property type="molecule type" value="Genomic_DNA"/>
</dbReference>
<reference evidence="3 4" key="1">
    <citation type="submission" date="2019-07" db="EMBL/GenBank/DDBJ databases">
        <title>New species of Amycolatopsis and Streptomyces.</title>
        <authorList>
            <person name="Duangmal K."/>
            <person name="Teo W.F.A."/>
            <person name="Lipun K."/>
        </authorList>
    </citation>
    <scope>NUCLEOTIDE SEQUENCE [LARGE SCALE GENOMIC DNA]</scope>
    <source>
        <strain evidence="3 4">NBRC 109810</strain>
    </source>
</reference>
<name>A0A5N8VNC2_9ACTN</name>
<dbReference type="InterPro" id="IPR011990">
    <property type="entry name" value="TPR-like_helical_dom_sf"/>
</dbReference>
<accession>A0A5N8VNC2</accession>
<dbReference type="SUPFAM" id="SSF48452">
    <property type="entry name" value="TPR-like"/>
    <property type="match status" value="1"/>
</dbReference>
<dbReference type="RefSeq" id="WP_152893886.1">
    <property type="nucleotide sequence ID" value="NZ_JBHJTU010000017.1"/>
</dbReference>
<dbReference type="PANTHER" id="PTHR46797:SF1">
    <property type="entry name" value="METHYLPHOSPHONATE SYNTHASE"/>
    <property type="match status" value="1"/>
</dbReference>
<dbReference type="GO" id="GO:0003677">
    <property type="term" value="F:DNA binding"/>
    <property type="evidence" value="ECO:0007669"/>
    <property type="project" value="UniProtKB-KW"/>
</dbReference>
<dbReference type="Pfam" id="PF17874">
    <property type="entry name" value="TPR_MalT"/>
    <property type="match status" value="1"/>
</dbReference>
<dbReference type="InterPro" id="IPR050807">
    <property type="entry name" value="TransReg_Diox_bact_type"/>
</dbReference>
<dbReference type="Pfam" id="PF13560">
    <property type="entry name" value="HTH_31"/>
    <property type="match status" value="1"/>
</dbReference>
<organism evidence="3 4">
    <name type="scientific">Streptomyces adustus</name>
    <dbReference type="NCBI Taxonomy" id="1609272"/>
    <lineage>
        <taxon>Bacteria</taxon>
        <taxon>Bacillati</taxon>
        <taxon>Actinomycetota</taxon>
        <taxon>Actinomycetes</taxon>
        <taxon>Kitasatosporales</taxon>
        <taxon>Streptomycetaceae</taxon>
        <taxon>Streptomyces</taxon>
    </lineage>
</organism>
<feature type="domain" description="HTH cro/C1-type" evidence="2">
    <location>
        <begin position="11"/>
        <end position="64"/>
    </location>
</feature>
<dbReference type="GO" id="GO:0005829">
    <property type="term" value="C:cytosol"/>
    <property type="evidence" value="ECO:0007669"/>
    <property type="project" value="TreeGrafter"/>
</dbReference>
<dbReference type="GO" id="GO:0003700">
    <property type="term" value="F:DNA-binding transcription factor activity"/>
    <property type="evidence" value="ECO:0007669"/>
    <property type="project" value="TreeGrafter"/>
</dbReference>
<evidence type="ECO:0000259" key="2">
    <source>
        <dbReference type="PROSITE" id="PS50943"/>
    </source>
</evidence>
<dbReference type="Gene3D" id="1.10.260.40">
    <property type="entry name" value="lambda repressor-like DNA-binding domains"/>
    <property type="match status" value="1"/>
</dbReference>
<keyword evidence="4" id="KW-1185">Reference proteome</keyword>
<dbReference type="InterPro" id="IPR001387">
    <property type="entry name" value="Cro/C1-type_HTH"/>
</dbReference>
<dbReference type="AlphaFoldDB" id="A0A5N8VNC2"/>
<dbReference type="PROSITE" id="PS50943">
    <property type="entry name" value="HTH_CROC1"/>
    <property type="match status" value="1"/>
</dbReference>
<dbReference type="Proteomes" id="UP000325849">
    <property type="component" value="Unassembled WGS sequence"/>
</dbReference>
<proteinExistence type="predicted"/>
<dbReference type="InterPro" id="IPR041617">
    <property type="entry name" value="TPR_MalT"/>
</dbReference>
<keyword evidence="1" id="KW-0238">DNA-binding</keyword>
<dbReference type="OrthoDB" id="3543522at2"/>
<dbReference type="SUPFAM" id="SSF47413">
    <property type="entry name" value="lambda repressor-like DNA-binding domains"/>
    <property type="match status" value="1"/>
</dbReference>
<dbReference type="Gene3D" id="1.25.40.10">
    <property type="entry name" value="Tetratricopeptide repeat domain"/>
    <property type="match status" value="1"/>
</dbReference>
<comment type="caution">
    <text evidence="3">The sequence shown here is derived from an EMBL/GenBank/DDBJ whole genome shotgun (WGS) entry which is preliminary data.</text>
</comment>
<dbReference type="PANTHER" id="PTHR46797">
    <property type="entry name" value="HTH-TYPE TRANSCRIPTIONAL REGULATOR"/>
    <property type="match status" value="1"/>
</dbReference>